<dbReference type="OrthoDB" id="1708334at2"/>
<gene>
    <name evidence="1" type="ORF">SAMN00017405_1862</name>
</gene>
<dbReference type="EMBL" id="FWWT01000015">
    <property type="protein sequence ID" value="SMB88229.1"/>
    <property type="molecule type" value="Genomic_DNA"/>
</dbReference>
<dbReference type="InterPro" id="IPR014794">
    <property type="entry name" value="DUF1779"/>
</dbReference>
<dbReference type="RefSeq" id="WP_084052841.1">
    <property type="nucleotide sequence ID" value="NZ_FWWT01000015.1"/>
</dbReference>
<dbReference type="Proteomes" id="UP000192731">
    <property type="component" value="Unassembled WGS sequence"/>
</dbReference>
<sequence length="248" mass="27401">MKAYSSVAAVIAIIITLIIPTYESSKVNSDYYDLAMQGFLKSDADLQVLNIQTWTKIRTGALTENELLDIHEEIISSLGLSSNPEIDNINPGFLNIFQKEKISEDIYVESSLQSLSNGEGESGTYLGILIFTKDFSTGRAYYDRIDTALSKLNIKSEIGITATGTYDGNLESSQSEKRIKEIFTAINAKSQEGINSEGLLSVSGYSEGCPDYLSVNGKKININIAMRYHSIDNQTYIHVGAPLIYEEY</sequence>
<dbReference type="InterPro" id="IPR036209">
    <property type="entry name" value="YwmB-like_sf"/>
</dbReference>
<dbReference type="Pfam" id="PF08680">
    <property type="entry name" value="DUF1779"/>
    <property type="match status" value="1"/>
</dbReference>
<dbReference type="AlphaFoldDB" id="A0A1W1V4A9"/>
<name>A0A1W1V4A9_DESTI</name>
<protein>
    <submittedName>
        <fullName evidence="1">TATA-box binding</fullName>
    </submittedName>
</protein>
<dbReference type="STRING" id="656914.SAMN00017405_1862"/>
<reference evidence="1 2" key="1">
    <citation type="submission" date="2017-04" db="EMBL/GenBank/DDBJ databases">
        <authorList>
            <person name="Afonso C.L."/>
            <person name="Miller P.J."/>
            <person name="Scott M.A."/>
            <person name="Spackman E."/>
            <person name="Goraichik I."/>
            <person name="Dimitrov K.M."/>
            <person name="Suarez D.L."/>
            <person name="Swayne D.E."/>
        </authorList>
    </citation>
    <scope>NUCLEOTIDE SEQUENCE [LARGE SCALE GENOMIC DNA]</scope>
    <source>
        <strain evidence="1 2">DSM 11270</strain>
    </source>
</reference>
<proteinExistence type="predicted"/>
<organism evidence="1 2">
    <name type="scientific">Desulfonispora thiosulfatigenes DSM 11270</name>
    <dbReference type="NCBI Taxonomy" id="656914"/>
    <lineage>
        <taxon>Bacteria</taxon>
        <taxon>Bacillati</taxon>
        <taxon>Bacillota</taxon>
        <taxon>Clostridia</taxon>
        <taxon>Eubacteriales</taxon>
        <taxon>Peptococcaceae</taxon>
        <taxon>Desulfonispora</taxon>
    </lineage>
</organism>
<dbReference type="Gene3D" id="3.30.360.40">
    <property type="entry name" value="YwmB-like"/>
    <property type="match status" value="1"/>
</dbReference>
<dbReference type="SUPFAM" id="SSF143842">
    <property type="entry name" value="YwmB-like"/>
    <property type="match status" value="1"/>
</dbReference>
<accession>A0A1W1V4A9</accession>
<evidence type="ECO:0000313" key="2">
    <source>
        <dbReference type="Proteomes" id="UP000192731"/>
    </source>
</evidence>
<keyword evidence="2" id="KW-1185">Reference proteome</keyword>
<evidence type="ECO:0000313" key="1">
    <source>
        <dbReference type="EMBL" id="SMB88229.1"/>
    </source>
</evidence>